<comment type="caution">
    <text evidence="2">The sequence shown here is derived from an EMBL/GenBank/DDBJ whole genome shotgun (WGS) entry which is preliminary data.</text>
</comment>
<dbReference type="PANTHER" id="PTHR21091:SF169">
    <property type="entry name" value="UROPORPHYRINOGEN DECARBOXYLASE"/>
    <property type="match status" value="1"/>
</dbReference>
<feature type="non-terminal residue" evidence="2">
    <location>
        <position position="1"/>
    </location>
</feature>
<dbReference type="GO" id="GO:0006783">
    <property type="term" value="P:heme biosynthetic process"/>
    <property type="evidence" value="ECO:0007669"/>
    <property type="project" value="TreeGrafter"/>
</dbReference>
<dbReference type="InterPro" id="IPR000257">
    <property type="entry name" value="Uroporphyrinogen_deCOase"/>
</dbReference>
<gene>
    <name evidence="2" type="ORF">S01H1_15412</name>
</gene>
<organism evidence="2">
    <name type="scientific">marine sediment metagenome</name>
    <dbReference type="NCBI Taxonomy" id="412755"/>
    <lineage>
        <taxon>unclassified sequences</taxon>
        <taxon>metagenomes</taxon>
        <taxon>ecological metagenomes</taxon>
    </lineage>
</organism>
<dbReference type="PANTHER" id="PTHR21091">
    <property type="entry name" value="METHYLTETRAHYDROFOLATE:HOMOCYSTEINE METHYLTRANSFERASE RELATED"/>
    <property type="match status" value="1"/>
</dbReference>
<dbReference type="SUPFAM" id="SSF51726">
    <property type="entry name" value="UROD/MetE-like"/>
    <property type="match status" value="1"/>
</dbReference>
<evidence type="ECO:0000259" key="1">
    <source>
        <dbReference type="Pfam" id="PF01208"/>
    </source>
</evidence>
<protein>
    <recommendedName>
        <fullName evidence="1">Uroporphyrinogen decarboxylase (URO-D) domain-containing protein</fullName>
    </recommendedName>
</protein>
<accession>X0RWB0</accession>
<dbReference type="Gene3D" id="3.20.20.210">
    <property type="match status" value="1"/>
</dbReference>
<proteinExistence type="predicted"/>
<reference evidence="2" key="1">
    <citation type="journal article" date="2014" name="Front. Microbiol.">
        <title>High frequency of phylogenetically diverse reductive dehalogenase-homologous genes in deep subseafloor sedimentary metagenomes.</title>
        <authorList>
            <person name="Kawai M."/>
            <person name="Futagami T."/>
            <person name="Toyoda A."/>
            <person name="Takaki Y."/>
            <person name="Nishi S."/>
            <person name="Hori S."/>
            <person name="Arai W."/>
            <person name="Tsubouchi T."/>
            <person name="Morono Y."/>
            <person name="Uchiyama I."/>
            <person name="Ito T."/>
            <person name="Fujiyama A."/>
            <person name="Inagaki F."/>
            <person name="Takami H."/>
        </authorList>
    </citation>
    <scope>NUCLEOTIDE SEQUENCE</scope>
    <source>
        <strain evidence="2">Expedition CK06-06</strain>
    </source>
</reference>
<dbReference type="InterPro" id="IPR038071">
    <property type="entry name" value="UROD/MetE-like_sf"/>
</dbReference>
<name>X0RWB0_9ZZZZ</name>
<dbReference type="GO" id="GO:0005829">
    <property type="term" value="C:cytosol"/>
    <property type="evidence" value="ECO:0007669"/>
    <property type="project" value="TreeGrafter"/>
</dbReference>
<evidence type="ECO:0000313" key="2">
    <source>
        <dbReference type="EMBL" id="GAF73109.1"/>
    </source>
</evidence>
<dbReference type="Pfam" id="PF01208">
    <property type="entry name" value="URO-D"/>
    <property type="match status" value="1"/>
</dbReference>
<feature type="domain" description="Uroporphyrinogen decarboxylase (URO-D)" evidence="1">
    <location>
        <begin position="2"/>
        <end position="102"/>
    </location>
</feature>
<sequence length="106" mass="11881">YFFKNGSHLTDIIKNINNADVLSIDSSIGLSEYNRRFEGKFILQGNLSPEVLFESEDVIRKKIDEIFSEAEGLKGHIFNLGHGVLPGTPVDSIKFAVDYIHEAGRK</sequence>
<dbReference type="GO" id="GO:0004853">
    <property type="term" value="F:uroporphyrinogen decarboxylase activity"/>
    <property type="evidence" value="ECO:0007669"/>
    <property type="project" value="InterPro"/>
</dbReference>
<dbReference type="AlphaFoldDB" id="X0RWB0"/>
<dbReference type="EMBL" id="BARS01008044">
    <property type="protein sequence ID" value="GAF73109.1"/>
    <property type="molecule type" value="Genomic_DNA"/>
</dbReference>